<gene>
    <name evidence="3" type="ORF">NC998_05850</name>
</gene>
<dbReference type="EMBL" id="JAMPKM010000002">
    <property type="protein sequence ID" value="MEP0816613.1"/>
    <property type="molecule type" value="Genomic_DNA"/>
</dbReference>
<comment type="caution">
    <text evidence="3">The sequence shown here is derived from an EMBL/GenBank/DDBJ whole genome shotgun (WGS) entry which is preliminary data.</text>
</comment>
<evidence type="ECO:0000313" key="3">
    <source>
        <dbReference type="EMBL" id="MEP0816613.1"/>
    </source>
</evidence>
<dbReference type="RefSeq" id="WP_370527469.1">
    <property type="nucleotide sequence ID" value="NZ_JAMPKM010000002.1"/>
</dbReference>
<accession>A0ABV0J4C2</accession>
<dbReference type="InterPro" id="IPR011765">
    <property type="entry name" value="Pept_M16_N"/>
</dbReference>
<evidence type="ECO:0000259" key="1">
    <source>
        <dbReference type="Pfam" id="PF00675"/>
    </source>
</evidence>
<proteinExistence type="predicted"/>
<feature type="domain" description="Peptidase M16 C-terminal" evidence="2">
    <location>
        <begin position="178"/>
        <end position="362"/>
    </location>
</feature>
<dbReference type="Proteomes" id="UP001464891">
    <property type="component" value="Unassembled WGS sequence"/>
</dbReference>
<protein>
    <submittedName>
        <fullName evidence="3">Insulinase family protein</fullName>
    </submittedName>
</protein>
<dbReference type="PANTHER" id="PTHR11851:SF224">
    <property type="entry name" value="PROCESSING PROTEASE"/>
    <property type="match status" value="1"/>
</dbReference>
<dbReference type="InterPro" id="IPR011249">
    <property type="entry name" value="Metalloenz_LuxS/M16"/>
</dbReference>
<dbReference type="Gene3D" id="3.30.830.10">
    <property type="entry name" value="Metalloenzyme, LuxS/M16 peptidase-like"/>
    <property type="match status" value="2"/>
</dbReference>
<reference evidence="3 4" key="1">
    <citation type="submission" date="2022-04" db="EMBL/GenBank/DDBJ databases">
        <title>Positive selection, recombination, and allopatry shape intraspecific diversity of widespread and dominant cyanobacteria.</title>
        <authorList>
            <person name="Wei J."/>
            <person name="Shu W."/>
            <person name="Hu C."/>
        </authorList>
    </citation>
    <scope>NUCLEOTIDE SEQUENCE [LARGE SCALE GENOMIC DNA]</scope>
    <source>
        <strain evidence="3 4">GB2-A4</strain>
    </source>
</reference>
<evidence type="ECO:0000313" key="4">
    <source>
        <dbReference type="Proteomes" id="UP001464891"/>
    </source>
</evidence>
<organism evidence="3 4">
    <name type="scientific">Trichocoleus desertorum GB2-A4</name>
    <dbReference type="NCBI Taxonomy" id="2933944"/>
    <lineage>
        <taxon>Bacteria</taxon>
        <taxon>Bacillati</taxon>
        <taxon>Cyanobacteriota</taxon>
        <taxon>Cyanophyceae</taxon>
        <taxon>Leptolyngbyales</taxon>
        <taxon>Trichocoleusaceae</taxon>
        <taxon>Trichocoleus</taxon>
    </lineage>
</organism>
<dbReference type="PANTHER" id="PTHR11851">
    <property type="entry name" value="METALLOPROTEASE"/>
    <property type="match status" value="1"/>
</dbReference>
<dbReference type="Pfam" id="PF00675">
    <property type="entry name" value="Peptidase_M16"/>
    <property type="match status" value="1"/>
</dbReference>
<sequence>MDQSVTPFLQNRQVHRTVLENGMVVLAVENPAADIIAARIFIRAGSIWERPEQAGLSHLVASVLTKGTDQLSSLEIAERVESVGAGLSTDAATDYFLMSLKTVSSDFVEILELAGQLLRSPTFPESEVELERRLTLQSIRSQQEQPFAVAMEQLRQAMYQDHPYALSAIGTAASVAQLSRSDLQQYHQTYFRPDNIVISLVGRITPEAAIAQIQEVFGDWQAPDSSIPALTLPVVPVEPQQVVTAQETQQSIIMLGYLAPAAKSQASTEEAALDYIALKLLNTYLGNGLSSRLFVELREKRGLAYEVSAFYPTRLGQSQFVTYMGTAPDNTATALEGLQYEVQRLCGAPLSEAELQTAKNKLLGQYALGKQTNSQIAQVLGWYETLGLGVEFDAQFQKAIATVTPEAAQQAAYRHFTQPYVSLVGPAASVNAIAVPVTL</sequence>
<dbReference type="InterPro" id="IPR050361">
    <property type="entry name" value="MPP/UQCRC_Complex"/>
</dbReference>
<evidence type="ECO:0000259" key="2">
    <source>
        <dbReference type="Pfam" id="PF05193"/>
    </source>
</evidence>
<keyword evidence="4" id="KW-1185">Reference proteome</keyword>
<name>A0ABV0J4C2_9CYAN</name>
<feature type="domain" description="Peptidase M16 N-terminal" evidence="1">
    <location>
        <begin position="25"/>
        <end position="171"/>
    </location>
</feature>
<dbReference type="SUPFAM" id="SSF63411">
    <property type="entry name" value="LuxS/MPP-like metallohydrolase"/>
    <property type="match status" value="2"/>
</dbReference>
<dbReference type="Pfam" id="PF05193">
    <property type="entry name" value="Peptidase_M16_C"/>
    <property type="match status" value="1"/>
</dbReference>
<dbReference type="InterPro" id="IPR007863">
    <property type="entry name" value="Peptidase_M16_C"/>
</dbReference>